<feature type="compositionally biased region" description="Basic and acidic residues" evidence="1">
    <location>
        <begin position="16"/>
        <end position="29"/>
    </location>
</feature>
<dbReference type="AlphaFoldDB" id="A0A9X7WIQ8"/>
<evidence type="ECO:0000313" key="2">
    <source>
        <dbReference type="EMBL" id="QZA09011.1"/>
    </source>
</evidence>
<accession>A0A9X7WIQ8</accession>
<sequence length="155" mass="17270">MSKAKKAPRQGLSSDAPHRVEFFQRRPNEDPEQSAPGLEFLRACPSKVQATMLAVLKAVAEAPPKRFAGGGHWEAMHGSMSGWHEVRVDGSKPRRHYRLFCRVDTEALGTDRPILAVITGMSKAVRTTFSEADHLKVRELGTEYFSRNPRSVKNG</sequence>
<feature type="region of interest" description="Disordered" evidence="1">
    <location>
        <begin position="1"/>
        <end position="36"/>
    </location>
</feature>
<dbReference type="RefSeq" id="WP_220696035.1">
    <property type="nucleotide sequence ID" value="NZ_CP080997.1"/>
</dbReference>
<dbReference type="Proteomes" id="UP000825008">
    <property type="component" value="Chromosome"/>
</dbReference>
<dbReference type="EMBL" id="CP080997">
    <property type="protein sequence ID" value="QZA09011.1"/>
    <property type="molecule type" value="Genomic_DNA"/>
</dbReference>
<proteinExistence type="predicted"/>
<name>A0A9X7WIQ8_9MYCO</name>
<evidence type="ECO:0000256" key="1">
    <source>
        <dbReference type="SAM" id="MobiDB-lite"/>
    </source>
</evidence>
<evidence type="ECO:0000313" key="3">
    <source>
        <dbReference type="Proteomes" id="UP000825008"/>
    </source>
</evidence>
<reference evidence="2" key="1">
    <citation type="submission" date="2021-08" db="EMBL/GenBank/DDBJ databases">
        <title>Whole genome sequencing of non-tuberculosis mycobacteria type-strains.</title>
        <authorList>
            <person name="Igarashi Y."/>
            <person name="Osugi A."/>
            <person name="Mitarai S."/>
        </authorList>
    </citation>
    <scope>NUCLEOTIDE SEQUENCE</scope>
    <source>
        <strain evidence="2">JCM 30995</strain>
    </source>
</reference>
<organism evidence="2 3">
    <name type="scientific">Mycolicibacter heraklionensis</name>
    <dbReference type="NCBI Taxonomy" id="512402"/>
    <lineage>
        <taxon>Bacteria</taxon>
        <taxon>Bacillati</taxon>
        <taxon>Actinomycetota</taxon>
        <taxon>Actinomycetes</taxon>
        <taxon>Mycobacteriales</taxon>
        <taxon>Mycobacteriaceae</taxon>
        <taxon>Mycolicibacter</taxon>
    </lineage>
</organism>
<gene>
    <name evidence="2" type="ORF">K3U94_07040</name>
</gene>
<dbReference type="KEGG" id="mher:K3U94_07040"/>
<protein>
    <submittedName>
        <fullName evidence="2">Uncharacterized protein</fullName>
    </submittedName>
</protein>